<evidence type="ECO:0000313" key="3">
    <source>
        <dbReference type="EMBL" id="SDS86911.1"/>
    </source>
</evidence>
<accession>A0A1H1VR60</accession>
<reference evidence="3 4" key="1">
    <citation type="submission" date="2016-10" db="EMBL/GenBank/DDBJ databases">
        <authorList>
            <person name="de Groot N.N."/>
        </authorList>
    </citation>
    <scope>NUCLEOTIDE SEQUENCE [LARGE SCALE GENOMIC DNA]</scope>
    <source>
        <strain evidence="3 4">DSM 21800</strain>
    </source>
</reference>
<dbReference type="OrthoDB" id="4894058at2"/>
<evidence type="ECO:0008006" key="5">
    <source>
        <dbReference type="Google" id="ProtNLM"/>
    </source>
</evidence>
<feature type="region of interest" description="Disordered" evidence="1">
    <location>
        <begin position="26"/>
        <end position="57"/>
    </location>
</feature>
<feature type="chain" id="PRO_5038379947" description="BNR repeat-like domain-containing protein" evidence="2">
    <location>
        <begin position="22"/>
        <end position="817"/>
    </location>
</feature>
<keyword evidence="4" id="KW-1185">Reference proteome</keyword>
<gene>
    <name evidence="3" type="ORF">SAMN04489812_3306</name>
</gene>
<dbReference type="Gene3D" id="2.130.10.10">
    <property type="entry name" value="YVTN repeat-like/Quinoprotein amine dehydrogenase"/>
    <property type="match status" value="1"/>
</dbReference>
<evidence type="ECO:0000313" key="4">
    <source>
        <dbReference type="Proteomes" id="UP000199103"/>
    </source>
</evidence>
<dbReference type="AlphaFoldDB" id="A0A1H1VR60"/>
<dbReference type="STRING" id="630515.SAMN04489812_3306"/>
<name>A0A1H1VR60_9ACTN</name>
<evidence type="ECO:0000256" key="2">
    <source>
        <dbReference type="SAM" id="SignalP"/>
    </source>
</evidence>
<sequence>MGAALRRIACWGTLLILVITAACTGKPADPPRPATRSTGPAATSFPAAPADQTDVPVGDQIDQSLSELAADGSTVVAVGQDTSANVTRPLLLRSADGGRSWRRAAIDTAGRTPGPDESVGQVTHGRKGFVALGVGGDGEFIIWHSADGRSWQRAPVDKSILRGADSIGDLVATRTGYMMVGDTRGRHGSTLGSLLTWTSPDGITWTRHVIASRVLSGVVGVPSATGLTIGDDEMIITGDVENTADTEQPNRILILRSTDNGSHWTKINTPADLAGGYRAYSQDLIFADGRYLLLALGDGADSDGSSWDSVLLSGGPDGTRWRRVASPTATGSSADDYGQVLLPMPTTDGTGHGWLVAGSIGKSPSDGLLAVGSAASTLRRLRSDALTGTRSQELTDGLVADGAAILLGSDGRTGSDDPMILRVEGDLVSRVDLGDLGGTAVPDVDAVIKTAGGYRAVGTLNRTPLLWTGRDGLSWRPQVLPARGHGGVISARATDVAADTDGTAIAVGTLTRNRGSWLGVWSIDAAGRPQQLNAPEFVSPVADDYGYLEARTITHGAGGWVIGAVHSANGRNDIWLLHSSDGEHWTRAKGTVRARLDEDSERDHRTPWATFHGPANGDIVVSRVVPVGRGFVAVGATFDGATAVPVSWRSDDGLTWTEREALPLPAGVSDVGVEAAAGSPTSVVAAGQTSGRVPDDEQARVSWRLDLDRAPASDRTARWRVGKKAAERSSILSILPIKGGFLGTGKATVHGAADARWWRSRDGLSWSQVPLPRRRTSGAGEQRIEKVLPAADGLLLWGWDVPPAGGGDYTVRVPMPQ</sequence>
<protein>
    <recommendedName>
        <fullName evidence="5">BNR repeat-like domain-containing protein</fullName>
    </recommendedName>
</protein>
<dbReference type="Proteomes" id="UP000199103">
    <property type="component" value="Chromosome I"/>
</dbReference>
<dbReference type="RefSeq" id="WP_091526537.1">
    <property type="nucleotide sequence ID" value="NZ_LT629772.1"/>
</dbReference>
<dbReference type="InterPro" id="IPR015943">
    <property type="entry name" value="WD40/YVTN_repeat-like_dom_sf"/>
</dbReference>
<dbReference type="EMBL" id="LT629772">
    <property type="protein sequence ID" value="SDS86911.1"/>
    <property type="molecule type" value="Genomic_DNA"/>
</dbReference>
<dbReference type="InterPro" id="IPR036278">
    <property type="entry name" value="Sialidase_sf"/>
</dbReference>
<keyword evidence="2" id="KW-0732">Signal</keyword>
<proteinExistence type="predicted"/>
<dbReference type="SUPFAM" id="SSF50939">
    <property type="entry name" value="Sialidases"/>
    <property type="match status" value="1"/>
</dbReference>
<feature type="signal peptide" evidence="2">
    <location>
        <begin position="1"/>
        <end position="21"/>
    </location>
</feature>
<evidence type="ECO:0000256" key="1">
    <source>
        <dbReference type="SAM" id="MobiDB-lite"/>
    </source>
</evidence>
<organism evidence="3 4">
    <name type="scientific">Microlunatus soli</name>
    <dbReference type="NCBI Taxonomy" id="630515"/>
    <lineage>
        <taxon>Bacteria</taxon>
        <taxon>Bacillati</taxon>
        <taxon>Actinomycetota</taxon>
        <taxon>Actinomycetes</taxon>
        <taxon>Propionibacteriales</taxon>
        <taxon>Propionibacteriaceae</taxon>
        <taxon>Microlunatus</taxon>
    </lineage>
</organism>
<dbReference type="PROSITE" id="PS51257">
    <property type="entry name" value="PROKAR_LIPOPROTEIN"/>
    <property type="match status" value="1"/>
</dbReference>